<dbReference type="Gene3D" id="3.80.10.10">
    <property type="entry name" value="Ribonuclease Inhibitor"/>
    <property type="match status" value="1"/>
</dbReference>
<gene>
    <name evidence="1" type="ORF">K1Y72_20980</name>
</gene>
<comment type="caution">
    <text evidence="1">The sequence shown here is derived from an EMBL/GenBank/DDBJ whole genome shotgun (WGS) entry which is preliminary data.</text>
</comment>
<accession>A0ABS7FXI3</accession>
<reference evidence="1 2" key="1">
    <citation type="submission" date="2021-07" db="EMBL/GenBank/DDBJ databases">
        <title>Actinomadura sp. PM05-2 isolated from lichen.</title>
        <authorList>
            <person name="Somphong A."/>
            <person name="Phongsopitanun W."/>
            <person name="Tanasupawat S."/>
            <person name="Peongsungnone V."/>
        </authorList>
    </citation>
    <scope>NUCLEOTIDE SEQUENCE [LARGE SCALE GENOMIC DNA]</scope>
    <source>
        <strain evidence="1 2">PM05-2</strain>
    </source>
</reference>
<evidence type="ECO:0000313" key="1">
    <source>
        <dbReference type="EMBL" id="MBW8484870.1"/>
    </source>
</evidence>
<name>A0ABS7FXI3_9ACTN</name>
<dbReference type="InterPro" id="IPR047722">
    <property type="entry name" value="STM4015-like"/>
</dbReference>
<dbReference type="EMBL" id="JAIBOA010000013">
    <property type="protein sequence ID" value="MBW8484870.1"/>
    <property type="molecule type" value="Genomic_DNA"/>
</dbReference>
<organism evidence="1 2">
    <name type="scientific">Actinomadura parmotrematis</name>
    <dbReference type="NCBI Taxonomy" id="2864039"/>
    <lineage>
        <taxon>Bacteria</taxon>
        <taxon>Bacillati</taxon>
        <taxon>Actinomycetota</taxon>
        <taxon>Actinomycetes</taxon>
        <taxon>Streptosporangiales</taxon>
        <taxon>Thermomonosporaceae</taxon>
        <taxon>Actinomadura</taxon>
    </lineage>
</organism>
<dbReference type="Proteomes" id="UP000774570">
    <property type="component" value="Unassembled WGS sequence"/>
</dbReference>
<dbReference type="NCBIfam" id="NF038076">
    <property type="entry name" value="fam_STM4015"/>
    <property type="match status" value="1"/>
</dbReference>
<dbReference type="SUPFAM" id="SSF52047">
    <property type="entry name" value="RNI-like"/>
    <property type="match status" value="1"/>
</dbReference>
<keyword evidence="2" id="KW-1185">Reference proteome</keyword>
<dbReference type="InterPro" id="IPR032675">
    <property type="entry name" value="LRR_dom_sf"/>
</dbReference>
<protein>
    <submittedName>
        <fullName evidence="1">STM4015 family protein</fullName>
    </submittedName>
</protein>
<dbReference type="RefSeq" id="WP_220168099.1">
    <property type="nucleotide sequence ID" value="NZ_JAIBOA010000013.1"/>
</dbReference>
<sequence length="303" mass="32420">MTFTEHLAEFAGLPVVTHGADGAGPPPAADAVAWRITSEGQAEDWEGCLDLFEAEIDAARVTTLVVGSWWQDRHPLEILLERAASYPALRALMLGDVLGEECEVSWIVQGDVTPLLEAFPRLEVLAVRGADVQWPPVESGVLRELRFESGGLPVEVVRGVAASDLPALESLALMLGDSGYGGDTELDDLAPFLDGARFPALRHLGVENCEFTDRVAAALAAAPVVARLESLSLALGTLSDAGAEALLSGQPLTHLRRLDLHHHFLSEGMVERLRAALPDTEIDAGEPLRDDARPGFIYIAVAE</sequence>
<proteinExistence type="predicted"/>
<evidence type="ECO:0000313" key="2">
    <source>
        <dbReference type="Proteomes" id="UP000774570"/>
    </source>
</evidence>